<accession>A0ABR4HME3</accession>
<dbReference type="Pfam" id="PF20174">
    <property type="entry name" value="DUF6540"/>
    <property type="match status" value="1"/>
</dbReference>
<evidence type="ECO:0000313" key="1">
    <source>
        <dbReference type="EMBL" id="KAL2816646.1"/>
    </source>
</evidence>
<organism evidence="1 2">
    <name type="scientific">Aspergillus cavernicola</name>
    <dbReference type="NCBI Taxonomy" id="176166"/>
    <lineage>
        <taxon>Eukaryota</taxon>
        <taxon>Fungi</taxon>
        <taxon>Dikarya</taxon>
        <taxon>Ascomycota</taxon>
        <taxon>Pezizomycotina</taxon>
        <taxon>Eurotiomycetes</taxon>
        <taxon>Eurotiomycetidae</taxon>
        <taxon>Eurotiales</taxon>
        <taxon>Aspergillaceae</taxon>
        <taxon>Aspergillus</taxon>
        <taxon>Aspergillus subgen. Nidulantes</taxon>
    </lineage>
</organism>
<dbReference type="InterPro" id="IPR046670">
    <property type="entry name" value="DUF6540"/>
</dbReference>
<name>A0ABR4HME3_9EURO</name>
<dbReference type="EMBL" id="JBFXLS010000099">
    <property type="protein sequence ID" value="KAL2816646.1"/>
    <property type="molecule type" value="Genomic_DNA"/>
</dbReference>
<keyword evidence="2" id="KW-1185">Reference proteome</keyword>
<dbReference type="Proteomes" id="UP001610335">
    <property type="component" value="Unassembled WGS sequence"/>
</dbReference>
<protein>
    <submittedName>
        <fullName evidence="1">Uncharacterized protein</fullName>
    </submittedName>
</protein>
<evidence type="ECO:0000313" key="2">
    <source>
        <dbReference type="Proteomes" id="UP001610335"/>
    </source>
</evidence>
<comment type="caution">
    <text evidence="1">The sequence shown here is derived from an EMBL/GenBank/DDBJ whole genome shotgun (WGS) entry which is preliminary data.</text>
</comment>
<reference evidence="1 2" key="1">
    <citation type="submission" date="2024-07" db="EMBL/GenBank/DDBJ databases">
        <title>Section-level genome sequencing and comparative genomics of Aspergillus sections Usti and Cavernicolus.</title>
        <authorList>
            <consortium name="Lawrence Berkeley National Laboratory"/>
            <person name="Nybo J.L."/>
            <person name="Vesth T.C."/>
            <person name="Theobald S."/>
            <person name="Frisvad J.C."/>
            <person name="Larsen T.O."/>
            <person name="Kjaerboelling I."/>
            <person name="Rothschild-Mancinelli K."/>
            <person name="Lyhne E.K."/>
            <person name="Kogle M.E."/>
            <person name="Barry K."/>
            <person name="Clum A."/>
            <person name="Na H."/>
            <person name="Ledsgaard L."/>
            <person name="Lin J."/>
            <person name="Lipzen A."/>
            <person name="Kuo A."/>
            <person name="Riley R."/>
            <person name="Mondo S."/>
            <person name="LaButti K."/>
            <person name="Haridas S."/>
            <person name="Pangalinan J."/>
            <person name="Salamov A.A."/>
            <person name="Simmons B.A."/>
            <person name="Magnuson J.K."/>
            <person name="Chen J."/>
            <person name="Drula E."/>
            <person name="Henrissat B."/>
            <person name="Wiebenga A."/>
            <person name="Lubbers R.J."/>
            <person name="Gomes A.C."/>
            <person name="Makela M.R."/>
            <person name="Stajich J."/>
            <person name="Grigoriev I.V."/>
            <person name="Mortensen U.H."/>
            <person name="De vries R.P."/>
            <person name="Baker S.E."/>
            <person name="Andersen M.R."/>
        </authorList>
    </citation>
    <scope>NUCLEOTIDE SEQUENCE [LARGE SCALE GENOMIC DNA]</scope>
    <source>
        <strain evidence="1 2">CBS 600.67</strain>
    </source>
</reference>
<sequence length="199" mass="21940">MPLPPPPPPPPPPSAIGLRTNNTTIPHPPSVPPHSPPNSFRVSLLIYNGHPFNDHWAYFVQSHANPDLGVKIHATGSVSTGFLFEVKRNHNLRDTEDVPTKSIPLHWVDGILFNETDMLGDGGERIDHEPTCGFERSVYKAKVPGKSLMSVSAISGEEAGRRKIVQRDCQTWIVESADQLVVDGIFVNDVADYLRAIQQ</sequence>
<gene>
    <name evidence="1" type="ORF">BDW59DRAFT_153123</name>
</gene>
<proteinExistence type="predicted"/>